<name>A0A9P4YQR8_9HYPO</name>
<gene>
    <name evidence="6" type="ORF">GMORB2_3126</name>
</gene>
<dbReference type="PANTHER" id="PTHR43364">
    <property type="entry name" value="NADH-SPECIFIC METHYLGLYOXAL REDUCTASE-RELATED"/>
    <property type="match status" value="1"/>
</dbReference>
<dbReference type="InterPro" id="IPR036812">
    <property type="entry name" value="NAD(P)_OxRdtase_dom_sf"/>
</dbReference>
<dbReference type="PANTHER" id="PTHR43364:SF9">
    <property type="entry name" value="OXIDOREDUCTASE"/>
    <property type="match status" value="1"/>
</dbReference>
<evidence type="ECO:0000259" key="5">
    <source>
        <dbReference type="Pfam" id="PF00248"/>
    </source>
</evidence>
<dbReference type="EMBL" id="JAANYQ010000017">
    <property type="protein sequence ID" value="KAF4120325.1"/>
    <property type="molecule type" value="Genomic_DNA"/>
</dbReference>
<evidence type="ECO:0000256" key="4">
    <source>
        <dbReference type="ARBA" id="ARBA00023002"/>
    </source>
</evidence>
<dbReference type="InterPro" id="IPR050523">
    <property type="entry name" value="AKR_Detox_Biosynth"/>
</dbReference>
<keyword evidence="3" id="KW-0521">NADP</keyword>
<protein>
    <submittedName>
        <fullName evidence="6">Aldo/keto reductase, related to diketogulonate reductase</fullName>
    </submittedName>
</protein>
<comment type="caution">
    <text evidence="6">The sequence shown here is derived from an EMBL/GenBank/DDBJ whole genome shotgun (WGS) entry which is preliminary data.</text>
</comment>
<comment type="pathway">
    <text evidence="1">Secondary metabolite biosynthesis.</text>
</comment>
<dbReference type="Pfam" id="PF00248">
    <property type="entry name" value="Aldo_ket_red"/>
    <property type="match status" value="1"/>
</dbReference>
<dbReference type="Gene3D" id="3.20.20.100">
    <property type="entry name" value="NADP-dependent oxidoreductase domain"/>
    <property type="match status" value="1"/>
</dbReference>
<reference evidence="6" key="1">
    <citation type="submission" date="2020-03" db="EMBL/GenBank/DDBJ databases">
        <title>Site-based positive gene gene selection in Geosmithia morbida across the United States reveals a broad range of putative effectors and factors for local host and environmental adapation.</title>
        <authorList>
            <person name="Onufrak A."/>
            <person name="Murdoch R.W."/>
            <person name="Gazis R."/>
            <person name="Huff M."/>
            <person name="Staton M."/>
            <person name="Klingeman W."/>
            <person name="Hadziabdic D."/>
        </authorList>
    </citation>
    <scope>NUCLEOTIDE SEQUENCE</scope>
    <source>
        <strain evidence="6">1262</strain>
    </source>
</reference>
<dbReference type="GO" id="GO:0005829">
    <property type="term" value="C:cytosol"/>
    <property type="evidence" value="ECO:0007669"/>
    <property type="project" value="UniProtKB-ARBA"/>
</dbReference>
<dbReference type="AlphaFoldDB" id="A0A9P4YQR8"/>
<evidence type="ECO:0000313" key="7">
    <source>
        <dbReference type="Proteomes" id="UP000749293"/>
    </source>
</evidence>
<dbReference type="GO" id="GO:0016491">
    <property type="term" value="F:oxidoreductase activity"/>
    <property type="evidence" value="ECO:0007669"/>
    <property type="project" value="UniProtKB-KW"/>
</dbReference>
<dbReference type="InterPro" id="IPR023210">
    <property type="entry name" value="NADP_OxRdtase_dom"/>
</dbReference>
<dbReference type="SUPFAM" id="SSF51430">
    <property type="entry name" value="NAD(P)-linked oxidoreductase"/>
    <property type="match status" value="1"/>
</dbReference>
<dbReference type="RefSeq" id="XP_035318977.1">
    <property type="nucleotide sequence ID" value="XM_035465102.1"/>
</dbReference>
<feature type="domain" description="NADP-dependent oxidoreductase" evidence="5">
    <location>
        <begin position="48"/>
        <end position="359"/>
    </location>
</feature>
<dbReference type="OrthoDB" id="1720422at2759"/>
<dbReference type="FunFam" id="3.20.20.100:FF:000004">
    <property type="entry name" value="Oxidoreductase, aldo/keto reductase"/>
    <property type="match status" value="1"/>
</dbReference>
<comment type="similarity">
    <text evidence="2">Belongs to the aldo/keto reductase family.</text>
</comment>
<proteinExistence type="inferred from homology"/>
<dbReference type="Proteomes" id="UP000749293">
    <property type="component" value="Unassembled WGS sequence"/>
</dbReference>
<keyword evidence="7" id="KW-1185">Reference proteome</keyword>
<organism evidence="6 7">
    <name type="scientific">Geosmithia morbida</name>
    <dbReference type="NCBI Taxonomy" id="1094350"/>
    <lineage>
        <taxon>Eukaryota</taxon>
        <taxon>Fungi</taxon>
        <taxon>Dikarya</taxon>
        <taxon>Ascomycota</taxon>
        <taxon>Pezizomycotina</taxon>
        <taxon>Sordariomycetes</taxon>
        <taxon>Hypocreomycetidae</taxon>
        <taxon>Hypocreales</taxon>
        <taxon>Bionectriaceae</taxon>
        <taxon>Geosmithia</taxon>
    </lineage>
</organism>
<dbReference type="GeneID" id="55969354"/>
<evidence type="ECO:0000313" key="6">
    <source>
        <dbReference type="EMBL" id="KAF4120325.1"/>
    </source>
</evidence>
<evidence type="ECO:0000256" key="2">
    <source>
        <dbReference type="ARBA" id="ARBA00007905"/>
    </source>
</evidence>
<evidence type="ECO:0000256" key="3">
    <source>
        <dbReference type="ARBA" id="ARBA00022857"/>
    </source>
</evidence>
<dbReference type="CDD" id="cd19079">
    <property type="entry name" value="AKR_EcYajO-like"/>
    <property type="match status" value="1"/>
</dbReference>
<evidence type="ECO:0000256" key="1">
    <source>
        <dbReference type="ARBA" id="ARBA00005179"/>
    </source>
</evidence>
<accession>A0A9P4YQR8</accession>
<keyword evidence="4" id="KW-0560">Oxidoreductase</keyword>
<sequence>MAAKTDSPSSVVAAPHLQIPPGLRQSLEDTKVKYRQLGKSGLRVSVPVFGTMGLGSKKSIPWALEADEALPLLKAAYDRGLNTWDTANVYSCGISEEIIGKTLKEYSIPREKVVIMTKCAFAVGEEPEIIPYFVGDALTRSKDYQNLAGLSRTAIFNQVEASLRRLGTPYIDLLQIHRFDPTVPVEETMKALHDLVQAGKVRYLGASSMRSVQFARMQFVAERNGWTPFVSMQNHHNLLYREEEREMNPFCDETGVGLIPWSPLAQGALARPVDQQKATQRGALPFLVLGQSPADQEIIKRVKETADKHGRTMAEIALAWSCGRNTSPIVGFSSVKRIDEAIEASYLELTADEVKYLEEPYQARPIIGHN</sequence>